<evidence type="ECO:0000256" key="4">
    <source>
        <dbReference type="ARBA" id="ARBA00023125"/>
    </source>
</evidence>
<dbReference type="FunFam" id="1.10.10.10:FF:000493">
    <property type="entry name" value="HMG-Y-related protein A"/>
    <property type="match status" value="1"/>
</dbReference>
<dbReference type="SMART" id="SM00384">
    <property type="entry name" value="AT_hook"/>
    <property type="match status" value="4"/>
</dbReference>
<evidence type="ECO:0000256" key="3">
    <source>
        <dbReference type="ARBA" id="ARBA00022737"/>
    </source>
</evidence>
<keyword evidence="4" id="KW-0238">DNA-binding</keyword>
<dbReference type="InterPro" id="IPR036388">
    <property type="entry name" value="WH-like_DNA-bd_sf"/>
</dbReference>
<dbReference type="KEGG" id="nnu:104603639"/>
<dbReference type="GO" id="GO:0006334">
    <property type="term" value="P:nucleosome assembly"/>
    <property type="evidence" value="ECO:0007669"/>
    <property type="project" value="InterPro"/>
</dbReference>
<feature type="region of interest" description="Disordered" evidence="6">
    <location>
        <begin position="75"/>
        <end position="174"/>
    </location>
</feature>
<evidence type="ECO:0000313" key="8">
    <source>
        <dbReference type="Proteomes" id="UP000189703"/>
    </source>
</evidence>
<organism evidence="8 9">
    <name type="scientific">Nelumbo nucifera</name>
    <name type="common">Sacred lotus</name>
    <dbReference type="NCBI Taxonomy" id="4432"/>
    <lineage>
        <taxon>Eukaryota</taxon>
        <taxon>Viridiplantae</taxon>
        <taxon>Streptophyta</taxon>
        <taxon>Embryophyta</taxon>
        <taxon>Tracheophyta</taxon>
        <taxon>Spermatophyta</taxon>
        <taxon>Magnoliopsida</taxon>
        <taxon>Proteales</taxon>
        <taxon>Nelumbonaceae</taxon>
        <taxon>Nelumbo</taxon>
    </lineage>
</organism>
<evidence type="ECO:0000259" key="7">
    <source>
        <dbReference type="PROSITE" id="PS51504"/>
    </source>
</evidence>
<sequence>MATEEVNKPPSLPQYSEMIFAAIAALDDKNGSSKSAISKYIESQYGNLPAGHSQLLSHHLNRLKESGELIMVKNNYIKPNPNDPPKRGRGRPPKPKIPLPPGTVVAPPRPRGRPPKPKDPSAPVVPKVSSGTGRPRGRPPKKARPAGAATAASGPPRPRGRPPKAKPPFAAVSV</sequence>
<dbReference type="InterPro" id="IPR036390">
    <property type="entry name" value="WH_DNA-bd_sf"/>
</dbReference>
<dbReference type="PRINTS" id="PR00930">
    <property type="entry name" value="HIGHMOBLTYIY"/>
</dbReference>
<dbReference type="PRINTS" id="PR00929">
    <property type="entry name" value="ATHOOK"/>
</dbReference>
<dbReference type="GO" id="GO:0031492">
    <property type="term" value="F:nucleosomal DNA binding"/>
    <property type="evidence" value="ECO:0000318"/>
    <property type="project" value="GO_Central"/>
</dbReference>
<dbReference type="PANTHER" id="PTHR11467">
    <property type="entry name" value="HISTONE H1"/>
    <property type="match status" value="1"/>
</dbReference>
<keyword evidence="8" id="KW-1185">Reference proteome</keyword>
<feature type="compositionally biased region" description="Low complexity" evidence="6">
    <location>
        <begin position="145"/>
        <end position="154"/>
    </location>
</feature>
<proteinExistence type="predicted"/>
<reference evidence="9" key="1">
    <citation type="submission" date="2025-08" db="UniProtKB">
        <authorList>
            <consortium name="RefSeq"/>
        </authorList>
    </citation>
    <scope>IDENTIFICATION</scope>
</reference>
<dbReference type="Proteomes" id="UP000189703">
    <property type="component" value="Unplaced"/>
</dbReference>
<dbReference type="GO" id="GO:0030261">
    <property type="term" value="P:chromosome condensation"/>
    <property type="evidence" value="ECO:0000318"/>
    <property type="project" value="GO_Central"/>
</dbReference>
<dbReference type="InterPro" id="IPR000116">
    <property type="entry name" value="HMGA"/>
</dbReference>
<dbReference type="CDD" id="cd00073">
    <property type="entry name" value="H15"/>
    <property type="match status" value="1"/>
</dbReference>
<keyword evidence="3" id="KW-0677">Repeat</keyword>
<dbReference type="GO" id="GO:0005730">
    <property type="term" value="C:nucleolus"/>
    <property type="evidence" value="ECO:0000318"/>
    <property type="project" value="GO_Central"/>
</dbReference>
<dbReference type="Pfam" id="PF00538">
    <property type="entry name" value="Linker_histone"/>
    <property type="match status" value="1"/>
</dbReference>
<dbReference type="eggNOG" id="ENOG502RXFH">
    <property type="taxonomic scope" value="Eukaryota"/>
</dbReference>
<keyword evidence="5" id="KW-0539">Nucleus</keyword>
<dbReference type="GO" id="GO:0005634">
    <property type="term" value="C:nucleus"/>
    <property type="evidence" value="ECO:0000318"/>
    <property type="project" value="GO_Central"/>
</dbReference>
<dbReference type="PROSITE" id="PS51504">
    <property type="entry name" value="H15"/>
    <property type="match status" value="1"/>
</dbReference>
<evidence type="ECO:0000256" key="2">
    <source>
        <dbReference type="ARBA" id="ARBA00004286"/>
    </source>
</evidence>
<dbReference type="AlphaFoldDB" id="A0A1U8AEN4"/>
<feature type="domain" description="H15" evidence="7">
    <location>
        <begin position="11"/>
        <end position="81"/>
    </location>
</feature>
<dbReference type="GO" id="GO:0003690">
    <property type="term" value="F:double-stranded DNA binding"/>
    <property type="evidence" value="ECO:0000318"/>
    <property type="project" value="GO_Central"/>
</dbReference>
<dbReference type="GO" id="GO:0000786">
    <property type="term" value="C:nucleosome"/>
    <property type="evidence" value="ECO:0007669"/>
    <property type="project" value="InterPro"/>
</dbReference>
<dbReference type="InterPro" id="IPR017956">
    <property type="entry name" value="AT_hook_DNA-bd_motif"/>
</dbReference>
<protein>
    <submittedName>
        <fullName evidence="9">HMG-Y-related protein A-like</fullName>
    </submittedName>
</protein>
<evidence type="ECO:0000256" key="6">
    <source>
        <dbReference type="SAM" id="MobiDB-lite"/>
    </source>
</evidence>
<dbReference type="FunCoup" id="A0A1U8AEN4">
    <property type="interactions" value="208"/>
</dbReference>
<dbReference type="GO" id="GO:0045910">
    <property type="term" value="P:negative regulation of DNA recombination"/>
    <property type="evidence" value="ECO:0000318"/>
    <property type="project" value="GO_Central"/>
</dbReference>
<comment type="subcellular location">
    <subcellularLocation>
        <location evidence="2">Chromosome</location>
    </subcellularLocation>
    <subcellularLocation>
        <location evidence="1">Nucleus</location>
    </subcellularLocation>
</comment>
<name>A0A1U8AEN4_NELNU</name>
<dbReference type="OrthoDB" id="1110759at2759"/>
<dbReference type="SMART" id="SM00526">
    <property type="entry name" value="H15"/>
    <property type="match status" value="1"/>
</dbReference>
<feature type="compositionally biased region" description="Basic residues" evidence="6">
    <location>
        <begin position="135"/>
        <end position="144"/>
    </location>
</feature>
<evidence type="ECO:0000313" key="9">
    <source>
        <dbReference type="RefSeq" id="XP_010266048.1"/>
    </source>
</evidence>
<dbReference type="GO" id="GO:0006355">
    <property type="term" value="P:regulation of DNA-templated transcription"/>
    <property type="evidence" value="ECO:0007669"/>
    <property type="project" value="InterPro"/>
</dbReference>
<dbReference type="SUPFAM" id="SSF46785">
    <property type="entry name" value="Winged helix' DNA-binding domain"/>
    <property type="match status" value="1"/>
</dbReference>
<dbReference type="PANTHER" id="PTHR11467:SF162">
    <property type="entry name" value="HMG-Y-RELATED PROTEIN A"/>
    <property type="match status" value="1"/>
</dbReference>
<dbReference type="InParanoid" id="A0A1U8AEN4"/>
<dbReference type="InterPro" id="IPR005818">
    <property type="entry name" value="Histone_H1/H5_H15"/>
</dbReference>
<dbReference type="GeneID" id="104603639"/>
<accession>A0A1U8AEN4</accession>
<gene>
    <name evidence="9" type="primary">LOC104603639</name>
</gene>
<dbReference type="OMA" id="VMIKNNY"/>
<dbReference type="RefSeq" id="XP_010266048.1">
    <property type="nucleotide sequence ID" value="XM_010267746.2"/>
</dbReference>
<evidence type="ECO:0000256" key="5">
    <source>
        <dbReference type="ARBA" id="ARBA00023242"/>
    </source>
</evidence>
<evidence type="ECO:0000256" key="1">
    <source>
        <dbReference type="ARBA" id="ARBA00004123"/>
    </source>
</evidence>
<dbReference type="Gene3D" id="1.10.10.10">
    <property type="entry name" value="Winged helix-like DNA-binding domain superfamily/Winged helix DNA-binding domain"/>
    <property type="match status" value="1"/>
</dbReference>